<accession>A0A3M0KJ72</accession>
<name>A0A3M0KJ72_HIRRU</name>
<protein>
    <submittedName>
        <fullName evidence="1">Uncharacterized protein</fullName>
    </submittedName>
</protein>
<gene>
    <name evidence="1" type="ORF">DUI87_10216</name>
</gene>
<dbReference type="EMBL" id="QRBI01000106">
    <property type="protein sequence ID" value="RMC12691.1"/>
    <property type="molecule type" value="Genomic_DNA"/>
</dbReference>
<proteinExistence type="predicted"/>
<organism evidence="1 2">
    <name type="scientific">Hirundo rustica rustica</name>
    <dbReference type="NCBI Taxonomy" id="333673"/>
    <lineage>
        <taxon>Eukaryota</taxon>
        <taxon>Metazoa</taxon>
        <taxon>Chordata</taxon>
        <taxon>Craniata</taxon>
        <taxon>Vertebrata</taxon>
        <taxon>Euteleostomi</taxon>
        <taxon>Archelosauria</taxon>
        <taxon>Archosauria</taxon>
        <taxon>Dinosauria</taxon>
        <taxon>Saurischia</taxon>
        <taxon>Theropoda</taxon>
        <taxon>Coelurosauria</taxon>
        <taxon>Aves</taxon>
        <taxon>Neognathae</taxon>
        <taxon>Neoaves</taxon>
        <taxon>Telluraves</taxon>
        <taxon>Australaves</taxon>
        <taxon>Passeriformes</taxon>
        <taxon>Sylvioidea</taxon>
        <taxon>Hirundinidae</taxon>
        <taxon>Hirundo</taxon>
    </lineage>
</organism>
<reference evidence="1 2" key="1">
    <citation type="submission" date="2018-07" db="EMBL/GenBank/DDBJ databases">
        <title>A high quality draft genome assembly of the barn swallow (H. rustica rustica).</title>
        <authorList>
            <person name="Formenti G."/>
            <person name="Chiara M."/>
            <person name="Poveda L."/>
            <person name="Francoijs K.-J."/>
            <person name="Bonisoli-Alquati A."/>
            <person name="Canova L."/>
            <person name="Gianfranceschi L."/>
            <person name="Horner D.S."/>
            <person name="Saino N."/>
        </authorList>
    </citation>
    <scope>NUCLEOTIDE SEQUENCE [LARGE SCALE GENOMIC DNA]</scope>
    <source>
        <strain evidence="1">Chelidonia</strain>
        <tissue evidence="1">Blood</tissue>
    </source>
</reference>
<keyword evidence="2" id="KW-1185">Reference proteome</keyword>
<sequence>MMTNKFHHIQCSHTGEDGVTVMKEEDCGMTASKKMSFQLMISLASSRLVTLPANHELVAIVFEATSLIPKFRDIPQSIPNGKFLVIDEDFNKTTSKGRKD</sequence>
<dbReference type="AlphaFoldDB" id="A0A3M0KJ72"/>
<evidence type="ECO:0000313" key="2">
    <source>
        <dbReference type="Proteomes" id="UP000269221"/>
    </source>
</evidence>
<comment type="caution">
    <text evidence="1">The sequence shown here is derived from an EMBL/GenBank/DDBJ whole genome shotgun (WGS) entry which is preliminary data.</text>
</comment>
<dbReference type="Proteomes" id="UP000269221">
    <property type="component" value="Unassembled WGS sequence"/>
</dbReference>
<evidence type="ECO:0000313" key="1">
    <source>
        <dbReference type="EMBL" id="RMC12691.1"/>
    </source>
</evidence>